<evidence type="ECO:0000259" key="2">
    <source>
        <dbReference type="Pfam" id="PF17948"/>
    </source>
</evidence>
<dbReference type="Pfam" id="PF17948">
    <property type="entry name" value="DnaT"/>
    <property type="match status" value="1"/>
</dbReference>
<feature type="non-terminal residue" evidence="3">
    <location>
        <position position="1"/>
    </location>
</feature>
<organism evidence="3 4">
    <name type="scientific">Metapseudomonas otitidis</name>
    <dbReference type="NCBI Taxonomy" id="319939"/>
    <lineage>
        <taxon>Bacteria</taxon>
        <taxon>Pseudomonadati</taxon>
        <taxon>Pseudomonadota</taxon>
        <taxon>Gammaproteobacteria</taxon>
        <taxon>Pseudomonadales</taxon>
        <taxon>Pseudomonadaceae</taxon>
        <taxon>Metapseudomonas</taxon>
    </lineage>
</organism>
<protein>
    <recommendedName>
        <fullName evidence="2">DnaT DNA-binding domain-containing protein</fullName>
    </recommendedName>
</protein>
<reference evidence="3 4" key="1">
    <citation type="submission" date="2019-12" db="EMBL/GenBank/DDBJ databases">
        <title>Draft genome sequence of Pseudomonas otitidis recovered from a chicken carcass.</title>
        <authorList>
            <person name="Vieira T.R."/>
            <person name="Oliviera E.F.C."/>
            <person name="Silva N.M.V."/>
            <person name="Sambrano G.E."/>
            <person name="Cibulski S.P."/>
            <person name="Cardoso M.R.I."/>
        </authorList>
    </citation>
    <scope>NUCLEOTIDE SEQUENCE [LARGE SCALE GENOMIC DNA]</scope>
    <source>
        <strain evidence="3 4">25_K</strain>
    </source>
</reference>
<proteinExistence type="predicted"/>
<dbReference type="EMBL" id="WTFN01000003">
    <property type="protein sequence ID" value="MWK54664.1"/>
    <property type="molecule type" value="Genomic_DNA"/>
</dbReference>
<dbReference type="InterPro" id="IPR040480">
    <property type="entry name" value="DnaT_DNA_bind"/>
</dbReference>
<evidence type="ECO:0000256" key="1">
    <source>
        <dbReference type="SAM" id="MobiDB-lite"/>
    </source>
</evidence>
<evidence type="ECO:0000313" key="4">
    <source>
        <dbReference type="Proteomes" id="UP000461288"/>
    </source>
</evidence>
<name>A0A7X3KSD0_9GAMM</name>
<accession>A0A7X3KSD0</accession>
<gene>
    <name evidence="3" type="ORF">GO594_01620</name>
</gene>
<dbReference type="Gene3D" id="1.10.8.1180">
    <property type="match status" value="1"/>
</dbReference>
<feature type="region of interest" description="Disordered" evidence="1">
    <location>
        <begin position="90"/>
        <end position="127"/>
    </location>
</feature>
<dbReference type="Proteomes" id="UP000461288">
    <property type="component" value="Unassembled WGS sequence"/>
</dbReference>
<evidence type="ECO:0000313" key="3">
    <source>
        <dbReference type="EMBL" id="MWK54664.1"/>
    </source>
</evidence>
<dbReference type="RefSeq" id="WP_272898956.1">
    <property type="nucleotide sequence ID" value="NZ_WTFN01000003.1"/>
</dbReference>
<feature type="domain" description="DnaT DNA-binding" evidence="2">
    <location>
        <begin position="28"/>
        <end position="98"/>
    </location>
</feature>
<sequence length="145" mass="16249">TAGLPPYLPPSSSNAREDLEQAAARQRFAMHNGWEPTPKGWGAMCLRNGIPPTALDAGVLLEFRSYWIERPDKFQSQGQWEHELAQRVKRTIRHNESRTGGNHAQRHANPAGGPRATGQQDHPLGSLRDELCDTSWAERLNIPHD</sequence>
<comment type="caution">
    <text evidence="3">The sequence shown here is derived from an EMBL/GenBank/DDBJ whole genome shotgun (WGS) entry which is preliminary data.</text>
</comment>
<dbReference type="AlphaFoldDB" id="A0A7X3KSD0"/>